<keyword evidence="2" id="KW-1185">Reference proteome</keyword>
<reference evidence="1" key="3">
    <citation type="submission" date="2022-06" db="UniProtKB">
        <authorList>
            <consortium name="EnsemblPlants"/>
        </authorList>
    </citation>
    <scope>IDENTIFICATION</scope>
</reference>
<proteinExistence type="predicted"/>
<reference evidence="2" key="1">
    <citation type="journal article" date="2013" name="Nature">
        <title>Draft genome of the wheat A-genome progenitor Triticum urartu.</title>
        <authorList>
            <person name="Ling H.Q."/>
            <person name="Zhao S."/>
            <person name="Liu D."/>
            <person name="Wang J."/>
            <person name="Sun H."/>
            <person name="Zhang C."/>
            <person name="Fan H."/>
            <person name="Li D."/>
            <person name="Dong L."/>
            <person name="Tao Y."/>
            <person name="Gao C."/>
            <person name="Wu H."/>
            <person name="Li Y."/>
            <person name="Cui Y."/>
            <person name="Guo X."/>
            <person name="Zheng S."/>
            <person name="Wang B."/>
            <person name="Yu K."/>
            <person name="Liang Q."/>
            <person name="Yang W."/>
            <person name="Lou X."/>
            <person name="Chen J."/>
            <person name="Feng M."/>
            <person name="Jian J."/>
            <person name="Zhang X."/>
            <person name="Luo G."/>
            <person name="Jiang Y."/>
            <person name="Liu J."/>
            <person name="Wang Z."/>
            <person name="Sha Y."/>
            <person name="Zhang B."/>
            <person name="Wu H."/>
            <person name="Tang D."/>
            <person name="Shen Q."/>
            <person name="Xue P."/>
            <person name="Zou S."/>
            <person name="Wang X."/>
            <person name="Liu X."/>
            <person name="Wang F."/>
            <person name="Yang Y."/>
            <person name="An X."/>
            <person name="Dong Z."/>
            <person name="Zhang K."/>
            <person name="Zhang X."/>
            <person name="Luo M.C."/>
            <person name="Dvorak J."/>
            <person name="Tong Y."/>
            <person name="Wang J."/>
            <person name="Yang H."/>
            <person name="Li Z."/>
            <person name="Wang D."/>
            <person name="Zhang A."/>
            <person name="Wang J."/>
        </authorList>
    </citation>
    <scope>NUCLEOTIDE SEQUENCE</scope>
    <source>
        <strain evidence="2">cv. G1812</strain>
    </source>
</reference>
<sequence>MIVPVQHSSTECHLQCTSLGIYFLYVLDAVGALPPWTRRTLTWTLTTTSSTPHKIPMLLLVVVGEVTLEGAEASSTKEKNKRTYHTAAHRCSPRWLDHLCCAAADTGGGRGDHRRCSPRPPWDLGEGAIAAAALGEAAATAALREEA</sequence>
<accession>A0A8R7U3I0</accession>
<dbReference type="AlphaFoldDB" id="A0A8R7U3I0"/>
<organism evidence="1 2">
    <name type="scientific">Triticum urartu</name>
    <name type="common">Red wild einkorn</name>
    <name type="synonym">Crithodium urartu</name>
    <dbReference type="NCBI Taxonomy" id="4572"/>
    <lineage>
        <taxon>Eukaryota</taxon>
        <taxon>Viridiplantae</taxon>
        <taxon>Streptophyta</taxon>
        <taxon>Embryophyta</taxon>
        <taxon>Tracheophyta</taxon>
        <taxon>Spermatophyta</taxon>
        <taxon>Magnoliopsida</taxon>
        <taxon>Liliopsida</taxon>
        <taxon>Poales</taxon>
        <taxon>Poaceae</taxon>
        <taxon>BOP clade</taxon>
        <taxon>Pooideae</taxon>
        <taxon>Triticodae</taxon>
        <taxon>Triticeae</taxon>
        <taxon>Triticinae</taxon>
        <taxon>Triticum</taxon>
    </lineage>
</organism>
<dbReference type="Proteomes" id="UP000015106">
    <property type="component" value="Chromosome 4"/>
</dbReference>
<dbReference type="Gramene" id="TuG1812G0400000578.01.T01">
    <property type="protein sequence ID" value="TuG1812G0400000578.01.T01"/>
    <property type="gene ID" value="TuG1812G0400000578.01"/>
</dbReference>
<dbReference type="EnsemblPlants" id="TuG1812G0400000578.01.T01">
    <property type="protein sequence ID" value="TuG1812G0400000578.01.T01"/>
    <property type="gene ID" value="TuG1812G0400000578.01"/>
</dbReference>
<reference evidence="1" key="2">
    <citation type="submission" date="2018-03" db="EMBL/GenBank/DDBJ databases">
        <title>The Triticum urartu genome reveals the dynamic nature of wheat genome evolution.</title>
        <authorList>
            <person name="Ling H."/>
            <person name="Ma B."/>
            <person name="Shi X."/>
            <person name="Liu H."/>
            <person name="Dong L."/>
            <person name="Sun H."/>
            <person name="Cao Y."/>
            <person name="Gao Q."/>
            <person name="Zheng S."/>
            <person name="Li Y."/>
            <person name="Yu Y."/>
            <person name="Du H."/>
            <person name="Qi M."/>
            <person name="Li Y."/>
            <person name="Yu H."/>
            <person name="Cui Y."/>
            <person name="Wang N."/>
            <person name="Chen C."/>
            <person name="Wu H."/>
            <person name="Zhao Y."/>
            <person name="Zhang J."/>
            <person name="Li Y."/>
            <person name="Zhou W."/>
            <person name="Zhang B."/>
            <person name="Hu W."/>
            <person name="Eijk M."/>
            <person name="Tang J."/>
            <person name="Witsenboer H."/>
            <person name="Zhao S."/>
            <person name="Li Z."/>
            <person name="Zhang A."/>
            <person name="Wang D."/>
            <person name="Liang C."/>
        </authorList>
    </citation>
    <scope>NUCLEOTIDE SEQUENCE [LARGE SCALE GENOMIC DNA]</scope>
    <source>
        <strain evidence="1">cv. G1812</strain>
    </source>
</reference>
<evidence type="ECO:0000313" key="2">
    <source>
        <dbReference type="Proteomes" id="UP000015106"/>
    </source>
</evidence>
<name>A0A8R7U3I0_TRIUA</name>
<protein>
    <submittedName>
        <fullName evidence="1">Uncharacterized protein</fullName>
    </submittedName>
</protein>
<evidence type="ECO:0000313" key="1">
    <source>
        <dbReference type="EnsemblPlants" id="TuG1812G0400000578.01.T01"/>
    </source>
</evidence>